<feature type="coiled-coil region" evidence="12">
    <location>
        <begin position="183"/>
        <end position="210"/>
    </location>
</feature>
<dbReference type="InterPro" id="IPR026270">
    <property type="entry name" value="SRP72"/>
</dbReference>
<evidence type="ECO:0000256" key="13">
    <source>
        <dbReference type="SAM" id="MobiDB-lite"/>
    </source>
</evidence>
<dbReference type="InterPro" id="IPR013699">
    <property type="entry name" value="Signal_recog_part_SRP72_RNA-bd"/>
</dbReference>
<sequence length="650" mass="75277">MSEKNAEQIKALYTELHKIAPTQDWERILKVSKKILGLSVNEKKAFHCKTVCLIQMEKFDEALSGIERNHEARDLYFEKSYCEYRLNRVEEAYKTLKQCNQMTNKEKELLAQITYKLEKYQESYEVYRDLVKNSDDEYDNERKTNFSAVVAAMRTADPSVTKDLDMSENEKQTYELCYNSACILISKGKLEEAEDKLKRAETMCQETFEDEEDQEFVESEKAIIRVQLAYCLQKMGKNEEALKIYNNVLKSKPTDLSVNAVASNNLVCINKDQNIFDSRKKLKAVTSSELDTRLNSTQRCVIAYNEILFSIITNQRDASQKLLEQFKSKFEDKERYAMLKVVQLYKEKKYAECEKHLSELAKSDNGSSIIKFYLIQILLTQHKYSEAVEIFRTLDEYKIFKLGIISAMVTLLKQLNDKKSITKLFDDAVDYFSQTDPQAKELEVFMRENSNFQMENDNLPKACEMLEKMRSIKPKDFRILSKLIKLYSKFNAEKAKNLSKELPSLEEVAAQSDIDIDTLESQFSLLNSKFARSKTVQSVTVKSPDQSKTNENVIKKKKKKNHKVKLPKNYNPNIPLDIERWLPLRERSYYRGRRNKKKNQINKGTQGAVSAKEPVVNQPQSPKPGAKSPDVSVPKPKPPAGAHKKKNKSK</sequence>
<keyword evidence="7 11" id="KW-0802">TPR repeat</keyword>
<keyword evidence="16" id="KW-1185">Reference proteome</keyword>
<dbReference type="SUPFAM" id="SSF81901">
    <property type="entry name" value="HCP-like"/>
    <property type="match status" value="1"/>
</dbReference>
<evidence type="ECO:0000313" key="15">
    <source>
        <dbReference type="EMBL" id="RMZ94947.1"/>
    </source>
</evidence>
<evidence type="ECO:0000256" key="3">
    <source>
        <dbReference type="ARBA" id="ARBA00007676"/>
    </source>
</evidence>
<dbReference type="PANTHER" id="PTHR14094">
    <property type="entry name" value="SIGNAL RECOGNITION PARTICLE 72"/>
    <property type="match status" value="1"/>
</dbReference>
<dbReference type="InterPro" id="IPR019734">
    <property type="entry name" value="TPR_rpt"/>
</dbReference>
<keyword evidence="10" id="KW-0687">Ribonucleoprotein</keyword>
<evidence type="ECO:0000256" key="9">
    <source>
        <dbReference type="ARBA" id="ARBA00023135"/>
    </source>
</evidence>
<accession>A0A3M7P871</accession>
<evidence type="ECO:0000259" key="14">
    <source>
        <dbReference type="Pfam" id="PF08492"/>
    </source>
</evidence>
<evidence type="ECO:0000256" key="10">
    <source>
        <dbReference type="ARBA" id="ARBA00023274"/>
    </source>
</evidence>
<evidence type="ECO:0000256" key="12">
    <source>
        <dbReference type="SAM" id="Coils"/>
    </source>
</evidence>
<evidence type="ECO:0000256" key="4">
    <source>
        <dbReference type="ARBA" id="ARBA00018350"/>
    </source>
</evidence>
<evidence type="ECO:0000256" key="6">
    <source>
        <dbReference type="ARBA" id="ARBA00022737"/>
    </source>
</evidence>
<dbReference type="GO" id="GO:0005783">
    <property type="term" value="C:endoplasmic reticulum"/>
    <property type="evidence" value="ECO:0007669"/>
    <property type="project" value="UniProtKB-SubCell"/>
</dbReference>
<evidence type="ECO:0000256" key="7">
    <source>
        <dbReference type="ARBA" id="ARBA00022803"/>
    </source>
</evidence>
<dbReference type="STRING" id="10195.A0A3M7P871"/>
<dbReference type="Pfam" id="PF17004">
    <property type="entry name" value="SRP_TPR_like"/>
    <property type="match status" value="1"/>
</dbReference>
<dbReference type="PROSITE" id="PS50005">
    <property type="entry name" value="TPR"/>
    <property type="match status" value="1"/>
</dbReference>
<dbReference type="Pfam" id="PF08492">
    <property type="entry name" value="SRP72"/>
    <property type="match status" value="1"/>
</dbReference>
<dbReference type="GO" id="GO:0043022">
    <property type="term" value="F:ribosome binding"/>
    <property type="evidence" value="ECO:0007669"/>
    <property type="project" value="TreeGrafter"/>
</dbReference>
<dbReference type="GO" id="GO:0008312">
    <property type="term" value="F:7S RNA binding"/>
    <property type="evidence" value="ECO:0007669"/>
    <property type="project" value="InterPro"/>
</dbReference>
<keyword evidence="12" id="KW-0175">Coiled coil</keyword>
<keyword evidence="8" id="KW-0256">Endoplasmic reticulum</keyword>
<dbReference type="PIRSF" id="PIRSF038922">
    <property type="entry name" value="SRP72"/>
    <property type="match status" value="1"/>
</dbReference>
<organism evidence="15 16">
    <name type="scientific">Brachionus plicatilis</name>
    <name type="common">Marine rotifer</name>
    <name type="synonym">Brachionus muelleri</name>
    <dbReference type="NCBI Taxonomy" id="10195"/>
    <lineage>
        <taxon>Eukaryota</taxon>
        <taxon>Metazoa</taxon>
        <taxon>Spiralia</taxon>
        <taxon>Gnathifera</taxon>
        <taxon>Rotifera</taxon>
        <taxon>Eurotatoria</taxon>
        <taxon>Monogononta</taxon>
        <taxon>Pseudotrocha</taxon>
        <taxon>Ploima</taxon>
        <taxon>Brachionidae</taxon>
        <taxon>Brachionus</taxon>
    </lineage>
</organism>
<dbReference type="GO" id="GO:0005786">
    <property type="term" value="C:signal recognition particle, endoplasmic reticulum targeting"/>
    <property type="evidence" value="ECO:0007669"/>
    <property type="project" value="UniProtKB-KW"/>
</dbReference>
<dbReference type="Pfam" id="PF13181">
    <property type="entry name" value="TPR_8"/>
    <property type="match status" value="2"/>
</dbReference>
<feature type="domain" description="Signal recognition particle SRP72 subunit RNA-binding" evidence="14">
    <location>
        <begin position="545"/>
        <end position="592"/>
    </location>
</feature>
<dbReference type="OrthoDB" id="5421607at2759"/>
<feature type="region of interest" description="Disordered" evidence="13">
    <location>
        <begin position="592"/>
        <end position="650"/>
    </location>
</feature>
<name>A0A3M7P871_BRAPC</name>
<comment type="similarity">
    <text evidence="3">Belongs to the SRP72 family.</text>
</comment>
<evidence type="ECO:0000256" key="8">
    <source>
        <dbReference type="ARBA" id="ARBA00022824"/>
    </source>
</evidence>
<keyword evidence="9" id="KW-0733">Signal recognition particle</keyword>
<evidence type="ECO:0000256" key="2">
    <source>
        <dbReference type="ARBA" id="ARBA00004496"/>
    </source>
</evidence>
<dbReference type="FunFam" id="1.25.40.10:FF:000062">
    <property type="entry name" value="Signal recognition particle subunit SRP72"/>
    <property type="match status" value="1"/>
</dbReference>
<dbReference type="SMART" id="SM00028">
    <property type="entry name" value="TPR"/>
    <property type="match status" value="2"/>
</dbReference>
<dbReference type="InterPro" id="IPR031545">
    <property type="entry name" value="SRP72_TPR-like"/>
</dbReference>
<evidence type="ECO:0000256" key="11">
    <source>
        <dbReference type="PROSITE-ProRule" id="PRU00339"/>
    </source>
</evidence>
<reference evidence="15 16" key="1">
    <citation type="journal article" date="2018" name="Sci. Rep.">
        <title>Genomic signatures of local adaptation to the degree of environmental predictability in rotifers.</title>
        <authorList>
            <person name="Franch-Gras L."/>
            <person name="Hahn C."/>
            <person name="Garcia-Roger E.M."/>
            <person name="Carmona M.J."/>
            <person name="Serra M."/>
            <person name="Gomez A."/>
        </authorList>
    </citation>
    <scope>NUCLEOTIDE SEQUENCE [LARGE SCALE GENOMIC DNA]</scope>
    <source>
        <strain evidence="15">HYR1</strain>
    </source>
</reference>
<evidence type="ECO:0000313" key="16">
    <source>
        <dbReference type="Proteomes" id="UP000276133"/>
    </source>
</evidence>
<evidence type="ECO:0000256" key="1">
    <source>
        <dbReference type="ARBA" id="ARBA00004240"/>
    </source>
</evidence>
<dbReference type="Gene3D" id="1.25.40.10">
    <property type="entry name" value="Tetratricopeptide repeat domain"/>
    <property type="match status" value="3"/>
</dbReference>
<dbReference type="EMBL" id="REGN01012711">
    <property type="protein sequence ID" value="RMZ94947.1"/>
    <property type="molecule type" value="Genomic_DNA"/>
</dbReference>
<feature type="non-terminal residue" evidence="15">
    <location>
        <position position="650"/>
    </location>
</feature>
<comment type="caution">
    <text evidence="15">The sequence shown here is derived from an EMBL/GenBank/DDBJ whole genome shotgun (WGS) entry which is preliminary data.</text>
</comment>
<feature type="repeat" description="TPR" evidence="11">
    <location>
        <begin position="222"/>
        <end position="255"/>
    </location>
</feature>
<keyword evidence="6" id="KW-0677">Repeat</keyword>
<dbReference type="PANTHER" id="PTHR14094:SF9">
    <property type="entry name" value="SIGNAL RECOGNITION PARTICLE SUBUNIT SRP72"/>
    <property type="match status" value="1"/>
</dbReference>
<evidence type="ECO:0000256" key="5">
    <source>
        <dbReference type="ARBA" id="ARBA00022490"/>
    </source>
</evidence>
<protein>
    <recommendedName>
        <fullName evidence="4">Signal recognition particle subunit SRP72</fullName>
    </recommendedName>
</protein>
<dbReference type="Proteomes" id="UP000276133">
    <property type="component" value="Unassembled WGS sequence"/>
</dbReference>
<gene>
    <name evidence="15" type="ORF">BpHYR1_026960</name>
</gene>
<dbReference type="SUPFAM" id="SSF48452">
    <property type="entry name" value="TPR-like"/>
    <property type="match status" value="2"/>
</dbReference>
<comment type="subcellular location">
    <subcellularLocation>
        <location evidence="2">Cytoplasm</location>
    </subcellularLocation>
    <subcellularLocation>
        <location evidence="1">Endoplasmic reticulum</location>
    </subcellularLocation>
</comment>
<dbReference type="GO" id="GO:0006614">
    <property type="term" value="P:SRP-dependent cotranslational protein targeting to membrane"/>
    <property type="evidence" value="ECO:0007669"/>
    <property type="project" value="InterPro"/>
</dbReference>
<proteinExistence type="inferred from homology"/>
<dbReference type="AlphaFoldDB" id="A0A3M7P871"/>
<dbReference type="InterPro" id="IPR011990">
    <property type="entry name" value="TPR-like_helical_dom_sf"/>
</dbReference>
<keyword evidence="5" id="KW-0963">Cytoplasm</keyword>